<keyword evidence="3" id="KW-1185">Reference proteome</keyword>
<evidence type="ECO:0000256" key="1">
    <source>
        <dbReference type="SAM" id="MobiDB-lite"/>
    </source>
</evidence>
<dbReference type="Proteomes" id="UP001172673">
    <property type="component" value="Unassembled WGS sequence"/>
</dbReference>
<proteinExistence type="predicted"/>
<sequence>MQSTRFLARRMAPQFRAPSTLTRSFVSGSPRWAGSTGPAMDEYKGSADTKKPQSEHPSNDDSLPNFVEGKVGQSEQSRGEGSPASFGSGGKSHATGDSIVPEAIQKIAPEKLEKALPEAVHPTKGSEIDPDPQQAKTVR</sequence>
<protein>
    <submittedName>
        <fullName evidence="2">Mitochondrial tRNAs modification protein</fullName>
        <ecNumber evidence="2">2.3.1.234</ecNumber>
    </submittedName>
</protein>
<evidence type="ECO:0000313" key="3">
    <source>
        <dbReference type="Proteomes" id="UP001172673"/>
    </source>
</evidence>
<evidence type="ECO:0000313" key="2">
    <source>
        <dbReference type="EMBL" id="KAJ9615400.1"/>
    </source>
</evidence>
<reference evidence="2" key="1">
    <citation type="submission" date="2022-10" db="EMBL/GenBank/DDBJ databases">
        <title>Culturing micro-colonial fungi from biological soil crusts in the Mojave desert and describing Neophaeococcomyces mojavensis, and introducing the new genera and species Taxawa tesnikishii.</title>
        <authorList>
            <person name="Kurbessoian T."/>
            <person name="Stajich J.E."/>
        </authorList>
    </citation>
    <scope>NUCLEOTIDE SEQUENCE</scope>
    <source>
        <strain evidence="2">TK_41</strain>
    </source>
</reference>
<organism evidence="2 3">
    <name type="scientific">Cladophialophora chaetospira</name>
    <dbReference type="NCBI Taxonomy" id="386627"/>
    <lineage>
        <taxon>Eukaryota</taxon>
        <taxon>Fungi</taxon>
        <taxon>Dikarya</taxon>
        <taxon>Ascomycota</taxon>
        <taxon>Pezizomycotina</taxon>
        <taxon>Eurotiomycetes</taxon>
        <taxon>Chaetothyriomycetidae</taxon>
        <taxon>Chaetothyriales</taxon>
        <taxon>Herpotrichiellaceae</taxon>
        <taxon>Cladophialophora</taxon>
    </lineage>
</organism>
<dbReference type="EC" id="2.3.1.234" evidence="2"/>
<dbReference type="AlphaFoldDB" id="A0AA39CPM9"/>
<gene>
    <name evidence="2" type="primary">QRI7_2</name>
    <name evidence="2" type="ORF">H2200_001475</name>
</gene>
<keyword evidence="2" id="KW-0808">Transferase</keyword>
<feature type="region of interest" description="Disordered" evidence="1">
    <location>
        <begin position="1"/>
        <end position="139"/>
    </location>
</feature>
<name>A0AA39CPM9_9EURO</name>
<accession>A0AA39CPM9</accession>
<dbReference type="EMBL" id="JAPDRK010000002">
    <property type="protein sequence ID" value="KAJ9615400.1"/>
    <property type="molecule type" value="Genomic_DNA"/>
</dbReference>
<feature type="compositionally biased region" description="Polar residues" evidence="1">
    <location>
        <begin position="17"/>
        <end position="27"/>
    </location>
</feature>
<feature type="compositionally biased region" description="Basic and acidic residues" evidence="1">
    <location>
        <begin position="41"/>
        <end position="59"/>
    </location>
</feature>
<keyword evidence="2" id="KW-0012">Acyltransferase</keyword>
<comment type="caution">
    <text evidence="2">The sequence shown here is derived from an EMBL/GenBank/DDBJ whole genome shotgun (WGS) entry which is preliminary data.</text>
</comment>
<dbReference type="GO" id="GO:0061711">
    <property type="term" value="F:tRNA N(6)-L-threonylcarbamoyladenine synthase activity"/>
    <property type="evidence" value="ECO:0007669"/>
    <property type="project" value="UniProtKB-EC"/>
</dbReference>